<name>A0A813TAP2_9BILA</name>
<dbReference type="AlphaFoldDB" id="A0A813TAP2"/>
<evidence type="ECO:0000256" key="1">
    <source>
        <dbReference type="SAM" id="MobiDB-lite"/>
    </source>
</evidence>
<feature type="signal peptide" evidence="2">
    <location>
        <begin position="1"/>
        <end position="21"/>
    </location>
</feature>
<keyword evidence="2" id="KW-0732">Signal</keyword>
<organism evidence="3 4">
    <name type="scientific">Brachionus calyciflorus</name>
    <dbReference type="NCBI Taxonomy" id="104777"/>
    <lineage>
        <taxon>Eukaryota</taxon>
        <taxon>Metazoa</taxon>
        <taxon>Spiralia</taxon>
        <taxon>Gnathifera</taxon>
        <taxon>Rotifera</taxon>
        <taxon>Eurotatoria</taxon>
        <taxon>Monogononta</taxon>
        <taxon>Pseudotrocha</taxon>
        <taxon>Ploima</taxon>
        <taxon>Brachionidae</taxon>
        <taxon>Brachionus</taxon>
    </lineage>
</organism>
<reference evidence="3" key="1">
    <citation type="submission" date="2021-02" db="EMBL/GenBank/DDBJ databases">
        <authorList>
            <person name="Nowell W R."/>
        </authorList>
    </citation>
    <scope>NUCLEOTIDE SEQUENCE</scope>
    <source>
        <strain evidence="3">Ploen Becks lab</strain>
    </source>
</reference>
<accession>A0A813TAP2</accession>
<dbReference type="Proteomes" id="UP000663879">
    <property type="component" value="Unassembled WGS sequence"/>
</dbReference>
<comment type="caution">
    <text evidence="3">The sequence shown here is derived from an EMBL/GenBank/DDBJ whole genome shotgun (WGS) entry which is preliminary data.</text>
</comment>
<evidence type="ECO:0000313" key="3">
    <source>
        <dbReference type="EMBL" id="CAF0806648.1"/>
    </source>
</evidence>
<dbReference type="EMBL" id="CAJNOC010000818">
    <property type="protein sequence ID" value="CAF0806648.1"/>
    <property type="molecule type" value="Genomic_DNA"/>
</dbReference>
<proteinExistence type="predicted"/>
<keyword evidence="4" id="KW-1185">Reference proteome</keyword>
<feature type="compositionally biased region" description="Polar residues" evidence="1">
    <location>
        <begin position="112"/>
        <end position="122"/>
    </location>
</feature>
<protein>
    <submittedName>
        <fullName evidence="3">Uncharacterized protein</fullName>
    </submittedName>
</protein>
<evidence type="ECO:0000256" key="2">
    <source>
        <dbReference type="SAM" id="SignalP"/>
    </source>
</evidence>
<gene>
    <name evidence="3" type="ORF">OXX778_LOCUS6753</name>
</gene>
<sequence>MKYKISTIIFLLLVFSLIISPSPVAVVQLKNFEGKGQNNIPVCSNSNSHAGGGGGGTGGVGGDGGTKNFLAGGTHIFGTNIILALDQDMMKGFNFEEIMGKKNSHQNDQRSHANSRPNFFNNGNTRFNLKLGKLEKAENEAKKDDQEIVVKHIYFS</sequence>
<dbReference type="OrthoDB" id="10610745at2759"/>
<feature type="region of interest" description="Disordered" evidence="1">
    <location>
        <begin position="102"/>
        <end position="122"/>
    </location>
</feature>
<evidence type="ECO:0000313" key="4">
    <source>
        <dbReference type="Proteomes" id="UP000663879"/>
    </source>
</evidence>
<feature type="chain" id="PRO_5032983534" evidence="2">
    <location>
        <begin position="22"/>
        <end position="156"/>
    </location>
</feature>